<accession>A0ABD6A7S4</accession>
<evidence type="ECO:0008006" key="3">
    <source>
        <dbReference type="Google" id="ProtNLM"/>
    </source>
</evidence>
<proteinExistence type="predicted"/>
<dbReference type="EMBL" id="JBHTBF010000002">
    <property type="protein sequence ID" value="MFC7316387.1"/>
    <property type="molecule type" value="Genomic_DNA"/>
</dbReference>
<gene>
    <name evidence="1" type="ORF">ACFQPE_06190</name>
</gene>
<dbReference type="AlphaFoldDB" id="A0ABD6A7S4"/>
<organism evidence="1 2">
    <name type="scientific">Halomarina halobia</name>
    <dbReference type="NCBI Taxonomy" id="3033386"/>
    <lineage>
        <taxon>Archaea</taxon>
        <taxon>Methanobacteriati</taxon>
        <taxon>Methanobacteriota</taxon>
        <taxon>Stenosarchaea group</taxon>
        <taxon>Halobacteria</taxon>
        <taxon>Halobacteriales</taxon>
        <taxon>Natronomonadaceae</taxon>
        <taxon>Halomarina</taxon>
    </lineage>
</organism>
<dbReference type="RefSeq" id="WP_276304355.1">
    <property type="nucleotide sequence ID" value="NZ_CP119992.1"/>
</dbReference>
<dbReference type="Proteomes" id="UP001596547">
    <property type="component" value="Unassembled WGS sequence"/>
</dbReference>
<comment type="caution">
    <text evidence="1">The sequence shown here is derived from an EMBL/GenBank/DDBJ whole genome shotgun (WGS) entry which is preliminary data.</text>
</comment>
<dbReference type="GeneID" id="79313895"/>
<dbReference type="PROSITE" id="PS51318">
    <property type="entry name" value="TAT"/>
    <property type="match status" value="1"/>
</dbReference>
<name>A0ABD6A7S4_9EURY</name>
<evidence type="ECO:0000313" key="2">
    <source>
        <dbReference type="Proteomes" id="UP001596547"/>
    </source>
</evidence>
<reference evidence="1 2" key="1">
    <citation type="journal article" date="2019" name="Int. J. Syst. Evol. Microbiol.">
        <title>The Global Catalogue of Microorganisms (GCM) 10K type strain sequencing project: providing services to taxonomists for standard genome sequencing and annotation.</title>
        <authorList>
            <consortium name="The Broad Institute Genomics Platform"/>
            <consortium name="The Broad Institute Genome Sequencing Center for Infectious Disease"/>
            <person name="Wu L."/>
            <person name="Ma J."/>
        </authorList>
    </citation>
    <scope>NUCLEOTIDE SEQUENCE [LARGE SCALE GENOMIC DNA]</scope>
    <source>
        <strain evidence="1 2">PSR21</strain>
    </source>
</reference>
<sequence length="141" mass="14456">MTDADQLGSRRSRRRLLRTLAGTVAVASAGCVTTGLSVRAEGVSESNVFSSFSSKSSLSWGGNRAWVSASLTDAATTRGKVRTLTVVPKGGTAFWTGTLSGGETSATMSVPVGKPVTVNAIDATDALVDSVRLLVRGTPVP</sequence>
<evidence type="ECO:0000313" key="1">
    <source>
        <dbReference type="EMBL" id="MFC7316387.1"/>
    </source>
</evidence>
<keyword evidence="2" id="KW-1185">Reference proteome</keyword>
<protein>
    <recommendedName>
        <fullName evidence="3">Twin-arginine translocation signal domain-containing protein</fullName>
    </recommendedName>
</protein>
<dbReference type="InterPro" id="IPR006311">
    <property type="entry name" value="TAT_signal"/>
</dbReference>